<feature type="region of interest" description="Disordered" evidence="15">
    <location>
        <begin position="1"/>
        <end position="54"/>
    </location>
</feature>
<keyword evidence="19" id="KW-1185">Reference proteome</keyword>
<dbReference type="SUPFAM" id="SSF82109">
    <property type="entry name" value="MIR domain"/>
    <property type="match status" value="1"/>
</dbReference>
<dbReference type="CDD" id="cd23276">
    <property type="entry name" value="beta-trefoil_MIR_PMT"/>
    <property type="match status" value="1"/>
</dbReference>
<dbReference type="Gene3D" id="2.80.10.50">
    <property type="match status" value="1"/>
</dbReference>
<proteinExistence type="inferred from homology"/>
<dbReference type="GO" id="GO:0004169">
    <property type="term" value="F:dolichyl-phosphate-mannose-protein mannosyltransferase activity"/>
    <property type="evidence" value="ECO:0007669"/>
    <property type="project" value="UniProtKB-EC"/>
</dbReference>
<feature type="transmembrane region" description="Helical" evidence="16">
    <location>
        <begin position="119"/>
        <end position="139"/>
    </location>
</feature>
<keyword evidence="7 16" id="KW-0812">Transmembrane</keyword>
<dbReference type="EC" id="2.4.1.109" evidence="4"/>
<evidence type="ECO:0000256" key="15">
    <source>
        <dbReference type="SAM" id="MobiDB-lite"/>
    </source>
</evidence>
<evidence type="ECO:0000256" key="5">
    <source>
        <dbReference type="ARBA" id="ARBA00022676"/>
    </source>
</evidence>
<dbReference type="EMBL" id="JAHLQT010010178">
    <property type="protein sequence ID" value="KAG7173158.1"/>
    <property type="molecule type" value="Genomic_DNA"/>
</dbReference>
<dbReference type="InterPro" id="IPR036300">
    <property type="entry name" value="MIR_dom_sf"/>
</dbReference>
<dbReference type="InterPro" id="IPR027005">
    <property type="entry name" value="PMT-like"/>
</dbReference>
<accession>A0A8J5N4A0</accession>
<dbReference type="GO" id="GO:0005789">
    <property type="term" value="C:endoplasmic reticulum membrane"/>
    <property type="evidence" value="ECO:0007669"/>
    <property type="project" value="UniProtKB-SubCell"/>
</dbReference>
<feature type="compositionally biased region" description="Low complexity" evidence="15">
    <location>
        <begin position="27"/>
        <end position="42"/>
    </location>
</feature>
<evidence type="ECO:0000256" key="13">
    <source>
        <dbReference type="ARBA" id="ARBA00045085"/>
    </source>
</evidence>
<dbReference type="Pfam" id="PF16192">
    <property type="entry name" value="PMT_4TMC"/>
    <property type="match status" value="1"/>
</dbReference>
<dbReference type="InterPro" id="IPR016093">
    <property type="entry name" value="MIR_motif"/>
</dbReference>
<evidence type="ECO:0000256" key="16">
    <source>
        <dbReference type="SAM" id="Phobius"/>
    </source>
</evidence>
<feature type="transmembrane region" description="Helical" evidence="16">
    <location>
        <begin position="598"/>
        <end position="622"/>
    </location>
</feature>
<name>A0A8J5N4A0_HOMAM</name>
<organism evidence="18 19">
    <name type="scientific">Homarus americanus</name>
    <name type="common">American lobster</name>
    <dbReference type="NCBI Taxonomy" id="6706"/>
    <lineage>
        <taxon>Eukaryota</taxon>
        <taxon>Metazoa</taxon>
        <taxon>Ecdysozoa</taxon>
        <taxon>Arthropoda</taxon>
        <taxon>Crustacea</taxon>
        <taxon>Multicrustacea</taxon>
        <taxon>Malacostraca</taxon>
        <taxon>Eumalacostraca</taxon>
        <taxon>Eucarida</taxon>
        <taxon>Decapoda</taxon>
        <taxon>Pleocyemata</taxon>
        <taxon>Astacidea</taxon>
        <taxon>Nephropoidea</taxon>
        <taxon>Nephropidae</taxon>
        <taxon>Homarus</taxon>
    </lineage>
</organism>
<keyword evidence="10 16" id="KW-1133">Transmembrane helix</keyword>
<gene>
    <name evidence="18" type="primary">Pomt2-L1</name>
    <name evidence="18" type="ORF">Hamer_G008691</name>
</gene>
<evidence type="ECO:0000256" key="12">
    <source>
        <dbReference type="ARBA" id="ARBA00039583"/>
    </source>
</evidence>
<feature type="transmembrane region" description="Helical" evidence="16">
    <location>
        <begin position="278"/>
        <end position="299"/>
    </location>
</feature>
<dbReference type="PANTHER" id="PTHR10050">
    <property type="entry name" value="DOLICHYL-PHOSPHATE-MANNOSE--PROTEIN MANNOSYLTRANSFERASE"/>
    <property type="match status" value="1"/>
</dbReference>
<feature type="transmembrane region" description="Helical" evidence="16">
    <location>
        <begin position="564"/>
        <end position="586"/>
    </location>
</feature>
<dbReference type="SMART" id="SM00472">
    <property type="entry name" value="MIR"/>
    <property type="match status" value="2"/>
</dbReference>
<dbReference type="UniPathway" id="UPA00378"/>
<feature type="transmembrane region" description="Helical" evidence="16">
    <location>
        <begin position="191"/>
        <end position="212"/>
    </location>
</feature>
<evidence type="ECO:0000256" key="9">
    <source>
        <dbReference type="ARBA" id="ARBA00022824"/>
    </source>
</evidence>
<dbReference type="AlphaFoldDB" id="A0A8J5N4A0"/>
<evidence type="ECO:0000256" key="2">
    <source>
        <dbReference type="ARBA" id="ARBA00004922"/>
    </source>
</evidence>
<keyword evidence="8" id="KW-0677">Repeat</keyword>
<comment type="similarity">
    <text evidence="3">Belongs to the glycosyltransferase 39 family.</text>
</comment>
<comment type="caution">
    <text evidence="18">The sequence shown here is derived from an EMBL/GenBank/DDBJ whole genome shotgun (WGS) entry which is preliminary data.</text>
</comment>
<feature type="transmembrane region" description="Helical" evidence="16">
    <location>
        <begin position="73"/>
        <end position="93"/>
    </location>
</feature>
<evidence type="ECO:0000256" key="4">
    <source>
        <dbReference type="ARBA" id="ARBA00012839"/>
    </source>
</evidence>
<feature type="transmembrane region" description="Helical" evidence="16">
    <location>
        <begin position="534"/>
        <end position="552"/>
    </location>
</feature>
<evidence type="ECO:0000256" key="7">
    <source>
        <dbReference type="ARBA" id="ARBA00022692"/>
    </source>
</evidence>
<comment type="subcellular location">
    <subcellularLocation>
        <location evidence="1">Endoplasmic reticulum membrane</location>
        <topology evidence="1">Multi-pass membrane protein</topology>
    </subcellularLocation>
</comment>
<dbReference type="InterPro" id="IPR003342">
    <property type="entry name" value="ArnT-like_N"/>
</dbReference>
<dbReference type="Proteomes" id="UP000747542">
    <property type="component" value="Unassembled WGS sequence"/>
</dbReference>
<dbReference type="Pfam" id="PF02366">
    <property type="entry name" value="PMT"/>
    <property type="match status" value="1"/>
</dbReference>
<evidence type="ECO:0000313" key="19">
    <source>
        <dbReference type="Proteomes" id="UP000747542"/>
    </source>
</evidence>
<reference evidence="18" key="1">
    <citation type="journal article" date="2021" name="Sci. Adv.">
        <title>The American lobster genome reveals insights on longevity, neural, and immune adaptations.</title>
        <authorList>
            <person name="Polinski J.M."/>
            <person name="Zimin A.V."/>
            <person name="Clark K.F."/>
            <person name="Kohn A.B."/>
            <person name="Sadowski N."/>
            <person name="Timp W."/>
            <person name="Ptitsyn A."/>
            <person name="Khanna P."/>
            <person name="Romanova D.Y."/>
            <person name="Williams P."/>
            <person name="Greenwood S.J."/>
            <person name="Moroz L.L."/>
            <person name="Walt D.R."/>
            <person name="Bodnar A.G."/>
        </authorList>
    </citation>
    <scope>NUCLEOTIDE SEQUENCE</scope>
    <source>
        <strain evidence="18">GMGI-L3</strain>
    </source>
</reference>
<comment type="catalytic activity">
    <reaction evidence="14">
        <text>a di-trans,poly-cis-dolichyl beta-D-mannosyl phosphate + L-seryl-[protein] = 3-O-(alpha-D-mannosyl)-L-seryl-[protein] + a di-trans,poly-cis-dolichyl phosphate + H(+)</text>
        <dbReference type="Rhea" id="RHEA:17377"/>
        <dbReference type="Rhea" id="RHEA-COMP:9863"/>
        <dbReference type="Rhea" id="RHEA-COMP:13546"/>
        <dbReference type="Rhea" id="RHEA-COMP:19498"/>
        <dbReference type="Rhea" id="RHEA-COMP:19501"/>
        <dbReference type="ChEBI" id="CHEBI:15378"/>
        <dbReference type="ChEBI" id="CHEBI:29999"/>
        <dbReference type="ChEBI" id="CHEBI:57683"/>
        <dbReference type="ChEBI" id="CHEBI:58211"/>
        <dbReference type="ChEBI" id="CHEBI:137321"/>
        <dbReference type="EC" id="2.4.1.109"/>
    </reaction>
</comment>
<dbReference type="PANTHER" id="PTHR10050:SF46">
    <property type="entry name" value="PROTEIN O-MANNOSYL-TRANSFERASE 2"/>
    <property type="match status" value="1"/>
</dbReference>
<evidence type="ECO:0000256" key="11">
    <source>
        <dbReference type="ARBA" id="ARBA00023136"/>
    </source>
</evidence>
<evidence type="ECO:0000313" key="18">
    <source>
        <dbReference type="EMBL" id="KAG7173158.1"/>
    </source>
</evidence>
<evidence type="ECO:0000256" key="8">
    <source>
        <dbReference type="ARBA" id="ARBA00022737"/>
    </source>
</evidence>
<evidence type="ECO:0000256" key="10">
    <source>
        <dbReference type="ARBA" id="ARBA00022989"/>
    </source>
</evidence>
<evidence type="ECO:0000256" key="3">
    <source>
        <dbReference type="ARBA" id="ARBA00007222"/>
    </source>
</evidence>
<evidence type="ECO:0000256" key="6">
    <source>
        <dbReference type="ARBA" id="ARBA00022679"/>
    </source>
</evidence>
<keyword evidence="5" id="KW-0328">Glycosyltransferase</keyword>
<feature type="domain" description="MIR" evidence="17">
    <location>
        <begin position="337"/>
        <end position="394"/>
    </location>
</feature>
<protein>
    <recommendedName>
        <fullName evidence="12">Protein O-mannosyl-transferase 2</fullName>
        <ecNumber evidence="4">2.4.1.109</ecNumber>
    </recommendedName>
</protein>
<evidence type="ECO:0000256" key="1">
    <source>
        <dbReference type="ARBA" id="ARBA00004477"/>
    </source>
</evidence>
<keyword evidence="6" id="KW-0808">Transferase</keyword>
<evidence type="ECO:0000259" key="17">
    <source>
        <dbReference type="PROSITE" id="PS50919"/>
    </source>
</evidence>
<dbReference type="PROSITE" id="PS50919">
    <property type="entry name" value="MIR"/>
    <property type="match status" value="1"/>
</dbReference>
<dbReference type="InterPro" id="IPR032421">
    <property type="entry name" value="PMT_4TMC"/>
</dbReference>
<feature type="transmembrane region" description="Helical" evidence="16">
    <location>
        <begin position="248"/>
        <end position="272"/>
    </location>
</feature>
<comment type="catalytic activity">
    <reaction evidence="13">
        <text>a di-trans,poly-cis-dolichyl beta-D-mannosyl phosphate + L-threonyl-[protein] = 3-O-(alpha-D-mannosyl)-L-threonyl-[protein] + a di-trans,poly-cis-dolichyl phosphate + H(+)</text>
        <dbReference type="Rhea" id="RHEA:53396"/>
        <dbReference type="Rhea" id="RHEA-COMP:11060"/>
        <dbReference type="Rhea" id="RHEA-COMP:13547"/>
        <dbReference type="Rhea" id="RHEA-COMP:19498"/>
        <dbReference type="Rhea" id="RHEA-COMP:19501"/>
        <dbReference type="ChEBI" id="CHEBI:15378"/>
        <dbReference type="ChEBI" id="CHEBI:30013"/>
        <dbReference type="ChEBI" id="CHEBI:57683"/>
        <dbReference type="ChEBI" id="CHEBI:58211"/>
        <dbReference type="ChEBI" id="CHEBI:137323"/>
        <dbReference type="EC" id="2.4.1.109"/>
    </reaction>
</comment>
<keyword evidence="9" id="KW-0256">Endoplasmic reticulum</keyword>
<keyword evidence="11 16" id="KW-0472">Membrane</keyword>
<comment type="pathway">
    <text evidence="2">Protein modification; protein glycosylation.</text>
</comment>
<feature type="transmembrane region" description="Helical" evidence="16">
    <location>
        <begin position="159"/>
        <end position="179"/>
    </location>
</feature>
<sequence>MSESDDSTTGHPLPEEDVETLTVTHLPPSSSSSSSSSSTTTTPSPPPPPAATPSLPKRLLAALDSLREGESDGAWWCVWWMFVVAAVVSRLHYITVPYKVVWDEAHFGKMVGWYMNRTFFMDVHPAGGKLLLTLFGYLGGYNGTHSFVAPNTPYDGYHGIMPMRVGCAILGAGMVPLGFHTVWTLTRSLPASTFAAALITFEVGTITLSKFILLDPPLFFFIMASFHGLCLMHSVADRPFSRAWWGSYLYTGTMLGCVISVKFVGLFVVLVVSVVQHFLARFVCLIILPACIYITVFFIHDTLLDSAVNLFAVEEAHFSPGFQMTLRNSSLNNITQPSEVAYGNVVTLRNDNLAGIYLHSHNFTYPQIRVGKNKQQVTGFRAKDVNNYFKVLLPEEDPEMENGYYAGMPEFLGHGDWVRLYHPTTKTLISCGKNKSLVTKKHQLVYAKPYVTPWQLWAVHVEGGKPGDVVRTLDSKVKFLCVAHQCALTWSRGTLPMRWGGGQAEVTCSNNLQDPYTNWMVEQNFNPYQRKERMIFAVKWLLLAYSLHYLPFYTMDRILYYHHYFPALQFSSMLTAVVFGYALECLDTWLPRVKANVAFHWASGVFLGILAYSFHLYCYVGYGHPTDGEFNPDNSTFKDIRFFDEWEI</sequence>
<evidence type="ECO:0000256" key="14">
    <source>
        <dbReference type="ARBA" id="ARBA00045102"/>
    </source>
</evidence>